<dbReference type="GeneID" id="93574176"/>
<dbReference type="RefSeq" id="XP_067483630.1">
    <property type="nucleotide sequence ID" value="XM_067621688.1"/>
</dbReference>
<evidence type="ECO:0000313" key="3">
    <source>
        <dbReference type="Proteomes" id="UP000184499"/>
    </source>
</evidence>
<organism evidence="2 3">
    <name type="scientific">Aspergillus brasiliensis (strain CBS 101740 / IMI 381727 / IBT 21946)</name>
    <dbReference type="NCBI Taxonomy" id="767769"/>
    <lineage>
        <taxon>Eukaryota</taxon>
        <taxon>Fungi</taxon>
        <taxon>Dikarya</taxon>
        <taxon>Ascomycota</taxon>
        <taxon>Pezizomycotina</taxon>
        <taxon>Eurotiomycetes</taxon>
        <taxon>Eurotiomycetidae</taxon>
        <taxon>Eurotiales</taxon>
        <taxon>Aspergillaceae</taxon>
        <taxon>Aspergillus</taxon>
        <taxon>Aspergillus subgen. Circumdati</taxon>
    </lineage>
</organism>
<feature type="region of interest" description="Disordered" evidence="1">
    <location>
        <begin position="56"/>
        <end position="81"/>
    </location>
</feature>
<evidence type="ECO:0000313" key="2">
    <source>
        <dbReference type="EMBL" id="OJJ76383.1"/>
    </source>
</evidence>
<dbReference type="VEuPathDB" id="FungiDB:ASPBRDRAFT_204008"/>
<sequence>MGVVPCQAGQDCGNNPNPQLNGKEGFHFHRDQAVSVGGGIRTNEGYLLPLLIRDNISSSNDNNVKRKRNNKPNNNDNNNTRCGTYVAPASWGGYVQGSGTCVPTSFFSFPICPTIPSLEMVG</sequence>
<feature type="region of interest" description="Disordered" evidence="1">
    <location>
        <begin position="1"/>
        <end position="25"/>
    </location>
</feature>
<dbReference type="AlphaFoldDB" id="A0A1L9UXI2"/>
<dbReference type="EMBL" id="KV878680">
    <property type="protein sequence ID" value="OJJ76383.1"/>
    <property type="molecule type" value="Genomic_DNA"/>
</dbReference>
<gene>
    <name evidence="2" type="ORF">ASPBRDRAFT_204008</name>
</gene>
<name>A0A1L9UXI2_ASPBC</name>
<protein>
    <submittedName>
        <fullName evidence="2">Uncharacterized protein</fullName>
    </submittedName>
</protein>
<accession>A0A1L9UXI2</accession>
<evidence type="ECO:0000256" key="1">
    <source>
        <dbReference type="SAM" id="MobiDB-lite"/>
    </source>
</evidence>
<proteinExistence type="predicted"/>
<keyword evidence="3" id="KW-1185">Reference proteome</keyword>
<dbReference type="Proteomes" id="UP000184499">
    <property type="component" value="Unassembled WGS sequence"/>
</dbReference>
<reference evidence="3" key="1">
    <citation type="journal article" date="2017" name="Genome Biol.">
        <title>Comparative genomics reveals high biological diversity and specific adaptations in the industrially and medically important fungal genus Aspergillus.</title>
        <authorList>
            <person name="de Vries R.P."/>
            <person name="Riley R."/>
            <person name="Wiebenga A."/>
            <person name="Aguilar-Osorio G."/>
            <person name="Amillis S."/>
            <person name="Uchima C.A."/>
            <person name="Anderluh G."/>
            <person name="Asadollahi M."/>
            <person name="Askin M."/>
            <person name="Barry K."/>
            <person name="Battaglia E."/>
            <person name="Bayram O."/>
            <person name="Benocci T."/>
            <person name="Braus-Stromeyer S.A."/>
            <person name="Caldana C."/>
            <person name="Canovas D."/>
            <person name="Cerqueira G.C."/>
            <person name="Chen F."/>
            <person name="Chen W."/>
            <person name="Choi C."/>
            <person name="Clum A."/>
            <person name="Dos Santos R.A."/>
            <person name="Damasio A.R."/>
            <person name="Diallinas G."/>
            <person name="Emri T."/>
            <person name="Fekete E."/>
            <person name="Flipphi M."/>
            <person name="Freyberg S."/>
            <person name="Gallo A."/>
            <person name="Gournas C."/>
            <person name="Habgood R."/>
            <person name="Hainaut M."/>
            <person name="Harispe M.L."/>
            <person name="Henrissat B."/>
            <person name="Hilden K.S."/>
            <person name="Hope R."/>
            <person name="Hossain A."/>
            <person name="Karabika E."/>
            <person name="Karaffa L."/>
            <person name="Karanyi Z."/>
            <person name="Krasevec N."/>
            <person name="Kuo A."/>
            <person name="Kusch H."/>
            <person name="LaButti K."/>
            <person name="Lagendijk E.L."/>
            <person name="Lapidus A."/>
            <person name="Levasseur A."/>
            <person name="Lindquist E."/>
            <person name="Lipzen A."/>
            <person name="Logrieco A.F."/>
            <person name="MacCabe A."/>
            <person name="Maekelae M.R."/>
            <person name="Malavazi I."/>
            <person name="Melin P."/>
            <person name="Meyer V."/>
            <person name="Mielnichuk N."/>
            <person name="Miskei M."/>
            <person name="Molnar A.P."/>
            <person name="Mule G."/>
            <person name="Ngan C.Y."/>
            <person name="Orejas M."/>
            <person name="Orosz E."/>
            <person name="Ouedraogo J.P."/>
            <person name="Overkamp K.M."/>
            <person name="Park H.-S."/>
            <person name="Perrone G."/>
            <person name="Piumi F."/>
            <person name="Punt P.J."/>
            <person name="Ram A.F."/>
            <person name="Ramon A."/>
            <person name="Rauscher S."/>
            <person name="Record E."/>
            <person name="Riano-Pachon D.M."/>
            <person name="Robert V."/>
            <person name="Roehrig J."/>
            <person name="Ruller R."/>
            <person name="Salamov A."/>
            <person name="Salih N.S."/>
            <person name="Samson R.A."/>
            <person name="Sandor E."/>
            <person name="Sanguinetti M."/>
            <person name="Schuetze T."/>
            <person name="Sepcic K."/>
            <person name="Shelest E."/>
            <person name="Sherlock G."/>
            <person name="Sophianopoulou V."/>
            <person name="Squina F.M."/>
            <person name="Sun H."/>
            <person name="Susca A."/>
            <person name="Todd R.B."/>
            <person name="Tsang A."/>
            <person name="Unkles S.E."/>
            <person name="van de Wiele N."/>
            <person name="van Rossen-Uffink D."/>
            <person name="Oliveira J.V."/>
            <person name="Vesth T.C."/>
            <person name="Visser J."/>
            <person name="Yu J.-H."/>
            <person name="Zhou M."/>
            <person name="Andersen M.R."/>
            <person name="Archer D.B."/>
            <person name="Baker S.E."/>
            <person name="Benoit I."/>
            <person name="Brakhage A.A."/>
            <person name="Braus G.H."/>
            <person name="Fischer R."/>
            <person name="Frisvad J.C."/>
            <person name="Goldman G.H."/>
            <person name="Houbraken J."/>
            <person name="Oakley B."/>
            <person name="Pocsi I."/>
            <person name="Scazzocchio C."/>
            <person name="Seiboth B."/>
            <person name="vanKuyk P.A."/>
            <person name="Wortman J."/>
            <person name="Dyer P.S."/>
            <person name="Grigoriev I.V."/>
        </authorList>
    </citation>
    <scope>NUCLEOTIDE SEQUENCE [LARGE SCALE GENOMIC DNA]</scope>
    <source>
        <strain evidence="3">CBS 101740 / IMI 381727 / IBT 21946</strain>
    </source>
</reference>